<evidence type="ECO:0008006" key="5">
    <source>
        <dbReference type="Google" id="ProtNLM"/>
    </source>
</evidence>
<name>A0A329RYC3_9STRA</name>
<feature type="compositionally biased region" description="Basic and acidic residues" evidence="1">
    <location>
        <begin position="187"/>
        <end position="202"/>
    </location>
</feature>
<dbReference type="Proteomes" id="UP000251314">
    <property type="component" value="Unassembled WGS sequence"/>
</dbReference>
<reference evidence="3 4" key="1">
    <citation type="submission" date="2018-01" db="EMBL/GenBank/DDBJ databases">
        <title>Draft genome of the strawberry crown rot pathogen Phytophthora cactorum.</title>
        <authorList>
            <person name="Armitage A.D."/>
            <person name="Lysoe E."/>
            <person name="Nellist C.F."/>
            <person name="Harrison R.J."/>
            <person name="Brurberg M.B."/>
        </authorList>
    </citation>
    <scope>NUCLEOTIDE SEQUENCE [LARGE SCALE GENOMIC DNA]</scope>
    <source>
        <strain evidence="3 4">10300</strain>
    </source>
</reference>
<gene>
    <name evidence="3" type="ORF">PC110_g14078</name>
    <name evidence="2" type="ORF">PC117_g20467</name>
</gene>
<evidence type="ECO:0000313" key="4">
    <source>
        <dbReference type="Proteomes" id="UP000251314"/>
    </source>
</evidence>
<dbReference type="AlphaFoldDB" id="A0A329RYC3"/>
<keyword evidence="4" id="KW-1185">Reference proteome</keyword>
<organism evidence="3 4">
    <name type="scientific">Phytophthora cactorum</name>
    <dbReference type="NCBI Taxonomy" id="29920"/>
    <lineage>
        <taxon>Eukaryota</taxon>
        <taxon>Sar</taxon>
        <taxon>Stramenopiles</taxon>
        <taxon>Oomycota</taxon>
        <taxon>Peronosporomycetes</taxon>
        <taxon>Peronosporales</taxon>
        <taxon>Peronosporaceae</taxon>
        <taxon>Phytophthora</taxon>
    </lineage>
</organism>
<reference evidence="2" key="2">
    <citation type="submission" date="2018-10" db="EMBL/GenBank/DDBJ databases">
        <title>Effector identification in a new, highly contiguous assembly of the strawberry crown rot pathogen Phytophthora cactorum.</title>
        <authorList>
            <person name="Armitage A.D."/>
            <person name="Nellist C.F."/>
            <person name="Bates H."/>
            <person name="Vickerstaff R.J."/>
            <person name="Harrison R.J."/>
        </authorList>
    </citation>
    <scope>NUCLEOTIDE SEQUENCE</scope>
    <source>
        <strain evidence="2">4040</strain>
    </source>
</reference>
<protein>
    <recommendedName>
        <fullName evidence="5">Zinc finger, CCHC-type</fullName>
    </recommendedName>
</protein>
<dbReference type="VEuPathDB" id="FungiDB:PC110_g14078"/>
<dbReference type="EMBL" id="RCMK01000954">
    <property type="protein sequence ID" value="KAG2906553.1"/>
    <property type="molecule type" value="Genomic_DNA"/>
</dbReference>
<evidence type="ECO:0000313" key="3">
    <source>
        <dbReference type="EMBL" id="RAW29561.1"/>
    </source>
</evidence>
<dbReference type="Pfam" id="PF14223">
    <property type="entry name" value="Retrotran_gag_2"/>
    <property type="match status" value="1"/>
</dbReference>
<evidence type="ECO:0000256" key="1">
    <source>
        <dbReference type="SAM" id="MobiDB-lite"/>
    </source>
</evidence>
<comment type="caution">
    <text evidence="3">The sequence shown here is derived from an EMBL/GenBank/DDBJ whole genome shotgun (WGS) entry which is preliminary data.</text>
</comment>
<sequence length="251" mass="28405">MCKLRTAREMWNSFEQDKTKRAYASEVRLHRDPYTSKFSPGERMDKYLNRLMDMRRQLDNMNAIITDTEMVNVLLQGVVDSHRNVVRMFNRNNNGGVAPDLTTVVNVLLGEDETDKACAAEACKEEVQATKIMAQQVASTNPKKKFKKKGGDGKKATKENRKCFFCKKKGHLRAEFFGYKALQAKRKTEGDSDAKGDDKDGDPTSMKMIRTGELGDSCNPPVPIRMVRSHDVIVKSSSRLDVGQQCWSSRV</sequence>
<proteinExistence type="predicted"/>
<evidence type="ECO:0000313" key="2">
    <source>
        <dbReference type="EMBL" id="KAG2906553.1"/>
    </source>
</evidence>
<dbReference type="EMBL" id="MJFZ01000420">
    <property type="protein sequence ID" value="RAW29561.1"/>
    <property type="molecule type" value="Genomic_DNA"/>
</dbReference>
<accession>A0A329RYC3</accession>
<dbReference type="OrthoDB" id="125385at2759"/>
<dbReference type="Proteomes" id="UP000736787">
    <property type="component" value="Unassembled WGS sequence"/>
</dbReference>
<feature type="region of interest" description="Disordered" evidence="1">
    <location>
        <begin position="187"/>
        <end position="219"/>
    </location>
</feature>